<evidence type="ECO:0000313" key="5">
    <source>
        <dbReference type="EMBL" id="MEA5362807.1"/>
    </source>
</evidence>
<evidence type="ECO:0000256" key="2">
    <source>
        <dbReference type="ARBA" id="ARBA00023002"/>
    </source>
</evidence>
<evidence type="ECO:0000256" key="3">
    <source>
        <dbReference type="SAM" id="MobiDB-lite"/>
    </source>
</evidence>
<dbReference type="InterPro" id="IPR001155">
    <property type="entry name" value="OxRdtase_FMN_N"/>
</dbReference>
<dbReference type="EMBL" id="JAYFSI010000006">
    <property type="protein sequence ID" value="MEA5362807.1"/>
    <property type="molecule type" value="Genomic_DNA"/>
</dbReference>
<dbReference type="Proteomes" id="UP001304298">
    <property type="component" value="Unassembled WGS sequence"/>
</dbReference>
<keyword evidence="6" id="KW-1185">Reference proteome</keyword>
<dbReference type="SUPFAM" id="SSF51395">
    <property type="entry name" value="FMN-linked oxidoreductases"/>
    <property type="match status" value="1"/>
</dbReference>
<dbReference type="RefSeq" id="WP_323330570.1">
    <property type="nucleotide sequence ID" value="NZ_JAYFSI010000006.1"/>
</dbReference>
<dbReference type="Pfam" id="PF00724">
    <property type="entry name" value="Oxidored_FMN"/>
    <property type="match status" value="1"/>
</dbReference>
<evidence type="ECO:0000256" key="1">
    <source>
        <dbReference type="ARBA" id="ARBA00022630"/>
    </source>
</evidence>
<reference evidence="5 6" key="1">
    <citation type="submission" date="2023-12" db="EMBL/GenBank/DDBJ databases">
        <title>Amycolatopsis sp. V23-08.</title>
        <authorList>
            <person name="Somphong A."/>
        </authorList>
    </citation>
    <scope>NUCLEOTIDE SEQUENCE [LARGE SCALE GENOMIC DNA]</scope>
    <source>
        <strain evidence="5 6">V23-08</strain>
    </source>
</reference>
<dbReference type="InterPro" id="IPR051799">
    <property type="entry name" value="NADH_flavin_oxidoreductase"/>
</dbReference>
<feature type="domain" description="NADH:flavin oxidoreductase/NADH oxidase N-terminal" evidence="4">
    <location>
        <begin position="11"/>
        <end position="357"/>
    </location>
</feature>
<keyword evidence="1" id="KW-0285">Flavoprotein</keyword>
<feature type="region of interest" description="Disordered" evidence="3">
    <location>
        <begin position="124"/>
        <end position="145"/>
    </location>
</feature>
<accession>A0ABU5R9B0</accession>
<sequence>MTTREDHVLSRPLTLGGLTVPNRIAMAPMTRGQSPGGVPGEPVAAYYARRAAGGTGLIITEGTYVGHPSSGEHDQVSRLYGDAALAGWSRVVEAVHEADGVIFPQLQHVGMTRKGDVVPHPGAPAIGPSGVPVSADGSPGEPGRTMTRQDIDDVVRAFADAATTAERLGFDGVELHGAHGYLIDQFLWAGTNHRTDAYGGDLRSRTRFAAEVVAGIRRVVAPGFPIVVRLSQWKMNDYTARIADTPEEFGVILGELADAGADAFHISTRRYWQPAFDGSDLTLAGWAKKLSGKPVIAVGSIGLDTEFTSSMTGATAATTGIGDVLDRLESDEFDMIALGRPLLADPAWAAKIRSGREVTPFTPAALGVLH</sequence>
<evidence type="ECO:0000259" key="4">
    <source>
        <dbReference type="Pfam" id="PF00724"/>
    </source>
</evidence>
<evidence type="ECO:0000313" key="6">
    <source>
        <dbReference type="Proteomes" id="UP001304298"/>
    </source>
</evidence>
<gene>
    <name evidence="5" type="ORF">VA596_24955</name>
</gene>
<dbReference type="InterPro" id="IPR013785">
    <property type="entry name" value="Aldolase_TIM"/>
</dbReference>
<keyword evidence="2" id="KW-0560">Oxidoreductase</keyword>
<dbReference type="Gene3D" id="3.20.20.70">
    <property type="entry name" value="Aldolase class I"/>
    <property type="match status" value="1"/>
</dbReference>
<organism evidence="5 6">
    <name type="scientific">Amycolatopsis heterodermiae</name>
    <dbReference type="NCBI Taxonomy" id="3110235"/>
    <lineage>
        <taxon>Bacteria</taxon>
        <taxon>Bacillati</taxon>
        <taxon>Actinomycetota</taxon>
        <taxon>Actinomycetes</taxon>
        <taxon>Pseudonocardiales</taxon>
        <taxon>Pseudonocardiaceae</taxon>
        <taxon>Amycolatopsis</taxon>
    </lineage>
</organism>
<proteinExistence type="predicted"/>
<dbReference type="PANTHER" id="PTHR43656:SF2">
    <property type="entry name" value="BINDING OXIDOREDUCTASE, PUTATIVE (AFU_ORTHOLOGUE AFUA_2G08260)-RELATED"/>
    <property type="match status" value="1"/>
</dbReference>
<protein>
    <submittedName>
        <fullName evidence="5">NADH:flavin oxidoreductase</fullName>
    </submittedName>
</protein>
<comment type="caution">
    <text evidence="5">The sequence shown here is derived from an EMBL/GenBank/DDBJ whole genome shotgun (WGS) entry which is preliminary data.</text>
</comment>
<name>A0ABU5R9B0_9PSEU</name>
<dbReference type="PANTHER" id="PTHR43656">
    <property type="entry name" value="BINDING OXIDOREDUCTASE, PUTATIVE (AFU_ORTHOLOGUE AFUA_2G08260)-RELATED"/>
    <property type="match status" value="1"/>
</dbReference>
<dbReference type="CDD" id="cd04747">
    <property type="entry name" value="OYE_like_5_FMN"/>
    <property type="match status" value="1"/>
</dbReference>